<comment type="caution">
    <text evidence="1">The sequence shown here is derived from an EMBL/GenBank/DDBJ whole genome shotgun (WGS) entry which is preliminary data.</text>
</comment>
<accession>A0AAQ4EY32</accession>
<dbReference type="EMBL" id="JARKHS020009576">
    <property type="protein sequence ID" value="KAK8779659.1"/>
    <property type="molecule type" value="Genomic_DNA"/>
</dbReference>
<name>A0AAQ4EY32_AMBAM</name>
<evidence type="ECO:0000313" key="2">
    <source>
        <dbReference type="Proteomes" id="UP001321473"/>
    </source>
</evidence>
<protein>
    <submittedName>
        <fullName evidence="1">Uncharacterized protein</fullName>
    </submittedName>
</protein>
<reference evidence="1 2" key="1">
    <citation type="journal article" date="2023" name="Arcadia Sci">
        <title>De novo assembly of a long-read Amblyomma americanum tick genome.</title>
        <authorList>
            <person name="Chou S."/>
            <person name="Poskanzer K.E."/>
            <person name="Rollins M."/>
            <person name="Thuy-Boun P.S."/>
        </authorList>
    </citation>
    <scope>NUCLEOTIDE SEQUENCE [LARGE SCALE GENOMIC DNA]</scope>
    <source>
        <strain evidence="1">F_SG_1</strain>
        <tissue evidence="1">Salivary glands</tissue>
    </source>
</reference>
<keyword evidence="2" id="KW-1185">Reference proteome</keyword>
<sequence length="165" mass="18679">MAEALVRPQPWRIFTCAYGCVWKAHAHRSCFEATYGACGVGAVRHREKTARGFGERGSHFLIDDIRNHFYHNSHTSSLQHTVRALCTSVFLSVPSARICRHKKCETQNGTTSFVARARRWCWSWIMPCSASWWQPIWHLDCTTPSVSPPPVQQPPGRKSSSEVGP</sequence>
<organism evidence="1 2">
    <name type="scientific">Amblyomma americanum</name>
    <name type="common">Lone star tick</name>
    <dbReference type="NCBI Taxonomy" id="6943"/>
    <lineage>
        <taxon>Eukaryota</taxon>
        <taxon>Metazoa</taxon>
        <taxon>Ecdysozoa</taxon>
        <taxon>Arthropoda</taxon>
        <taxon>Chelicerata</taxon>
        <taxon>Arachnida</taxon>
        <taxon>Acari</taxon>
        <taxon>Parasitiformes</taxon>
        <taxon>Ixodida</taxon>
        <taxon>Ixodoidea</taxon>
        <taxon>Ixodidae</taxon>
        <taxon>Amblyomminae</taxon>
        <taxon>Amblyomma</taxon>
    </lineage>
</organism>
<dbReference type="Proteomes" id="UP001321473">
    <property type="component" value="Unassembled WGS sequence"/>
</dbReference>
<evidence type="ECO:0000313" key="1">
    <source>
        <dbReference type="EMBL" id="KAK8779659.1"/>
    </source>
</evidence>
<gene>
    <name evidence="1" type="ORF">V5799_018999</name>
</gene>
<dbReference type="AlphaFoldDB" id="A0AAQ4EY32"/>
<proteinExistence type="predicted"/>